<evidence type="ECO:0000313" key="1">
    <source>
        <dbReference type="EMBL" id="KAJ8119270.1"/>
    </source>
</evidence>
<accession>A0ACC2IVL6</accession>
<keyword evidence="2" id="KW-1185">Reference proteome</keyword>
<reference evidence="1" key="1">
    <citation type="submission" date="2022-11" db="EMBL/GenBank/DDBJ databases">
        <title>Genome Sequence of Nemania bipapillata.</title>
        <authorList>
            <person name="Buettner E."/>
        </authorList>
    </citation>
    <scope>NUCLEOTIDE SEQUENCE</scope>
    <source>
        <strain evidence="1">CP14</strain>
    </source>
</reference>
<proteinExistence type="predicted"/>
<comment type="caution">
    <text evidence="1">The sequence shown here is derived from an EMBL/GenBank/DDBJ whole genome shotgun (WGS) entry which is preliminary data.</text>
</comment>
<organism evidence="1 2">
    <name type="scientific">Nemania bipapillata</name>
    <dbReference type="NCBI Taxonomy" id="110536"/>
    <lineage>
        <taxon>Eukaryota</taxon>
        <taxon>Fungi</taxon>
        <taxon>Dikarya</taxon>
        <taxon>Ascomycota</taxon>
        <taxon>Pezizomycotina</taxon>
        <taxon>Sordariomycetes</taxon>
        <taxon>Xylariomycetidae</taxon>
        <taxon>Xylariales</taxon>
        <taxon>Xylariaceae</taxon>
        <taxon>Nemania</taxon>
    </lineage>
</organism>
<gene>
    <name evidence="1" type="ORF">ONZ43_g3747</name>
</gene>
<protein>
    <submittedName>
        <fullName evidence="1">Uncharacterized protein</fullName>
    </submittedName>
</protein>
<dbReference type="EMBL" id="JAPESX010000913">
    <property type="protein sequence ID" value="KAJ8119270.1"/>
    <property type="molecule type" value="Genomic_DNA"/>
</dbReference>
<evidence type="ECO:0000313" key="2">
    <source>
        <dbReference type="Proteomes" id="UP001153334"/>
    </source>
</evidence>
<name>A0ACC2IVL6_9PEZI</name>
<sequence>MTLVEVASMVSPTVLLACLSVVGLLCYLVGWYGYTFYFHPLAKYPGPKLAAVSHTWLAWAWVSGRYPTIIQNAHRKYGNIVRVAPNELSFNTVQAHRDIYSTPSRNKKPFIKDRLFYNNGDVRVLFYELDATEHARQRKLLATGFSAAAMRNQEHVVHQYVDLFVQKIGGLSTASQGTGVNVVEAVLWLGFDIMGEMTFSESFGAVEASKSHFWISLLRDGAHAAILPSLAERMPLLRFIMPYMITKSAIENRTKHYAYTTEAVRKRVRLQDKNPEKETADLFGPVIASGMDEASLVALAQAMPRSTFYAQTQRA</sequence>
<dbReference type="Proteomes" id="UP001153334">
    <property type="component" value="Unassembled WGS sequence"/>
</dbReference>